<protein>
    <submittedName>
        <fullName evidence="1">Uncharacterized protein</fullName>
    </submittedName>
</protein>
<sequence>MTLLLLASSQMGTTESTEDLFRTLRTGACGTNLQINAGKTKELVVDFRRQPYFSACTVQGKSKQGGWRVRRRDSGMGGGRPGGTGLGQAGLEEVRKAEPFEHGRLAQGPTTTWNCGLGGWLYWGLGCQAGWKLAGKAEPRLDSAGGRSWNWAASWGLKLAWRAGLDRRLKTRLG</sequence>
<keyword evidence="2" id="KW-1185">Reference proteome</keyword>
<accession>A0ACB8VXC8</accession>
<dbReference type="Proteomes" id="UP000831701">
    <property type="component" value="Chromosome 17"/>
</dbReference>
<reference evidence="1" key="1">
    <citation type="submission" date="2022-04" db="EMBL/GenBank/DDBJ databases">
        <title>Jade perch genome.</title>
        <authorList>
            <person name="Chao B."/>
        </authorList>
    </citation>
    <scope>NUCLEOTIDE SEQUENCE</scope>
    <source>
        <strain evidence="1">CB-2022</strain>
    </source>
</reference>
<gene>
    <name evidence="1" type="ORF">L3Q82_014568</name>
</gene>
<dbReference type="EMBL" id="CM041547">
    <property type="protein sequence ID" value="KAI3360251.1"/>
    <property type="molecule type" value="Genomic_DNA"/>
</dbReference>
<evidence type="ECO:0000313" key="1">
    <source>
        <dbReference type="EMBL" id="KAI3360251.1"/>
    </source>
</evidence>
<comment type="caution">
    <text evidence="1">The sequence shown here is derived from an EMBL/GenBank/DDBJ whole genome shotgun (WGS) entry which is preliminary data.</text>
</comment>
<name>A0ACB8VXC8_9TELE</name>
<proteinExistence type="predicted"/>
<organism evidence="1 2">
    <name type="scientific">Scortum barcoo</name>
    <name type="common">barcoo grunter</name>
    <dbReference type="NCBI Taxonomy" id="214431"/>
    <lineage>
        <taxon>Eukaryota</taxon>
        <taxon>Metazoa</taxon>
        <taxon>Chordata</taxon>
        <taxon>Craniata</taxon>
        <taxon>Vertebrata</taxon>
        <taxon>Euteleostomi</taxon>
        <taxon>Actinopterygii</taxon>
        <taxon>Neopterygii</taxon>
        <taxon>Teleostei</taxon>
        <taxon>Neoteleostei</taxon>
        <taxon>Acanthomorphata</taxon>
        <taxon>Eupercaria</taxon>
        <taxon>Centrarchiformes</taxon>
        <taxon>Terapontoidei</taxon>
        <taxon>Terapontidae</taxon>
        <taxon>Scortum</taxon>
    </lineage>
</organism>
<evidence type="ECO:0000313" key="2">
    <source>
        <dbReference type="Proteomes" id="UP000831701"/>
    </source>
</evidence>